<feature type="domain" description="Erythromycin biosynthesis protein CIII-like C-terminal" evidence="1">
    <location>
        <begin position="285"/>
        <end position="424"/>
    </location>
</feature>
<dbReference type="InterPro" id="IPR050426">
    <property type="entry name" value="Glycosyltransferase_28"/>
</dbReference>
<evidence type="ECO:0000313" key="2">
    <source>
        <dbReference type="EMBL" id="TFV95415.1"/>
    </source>
</evidence>
<keyword evidence="3" id="KW-1185">Reference proteome</keyword>
<accession>A0A4Y9QWW3</accession>
<dbReference type="PANTHER" id="PTHR48050">
    <property type="entry name" value="STEROL 3-BETA-GLUCOSYLTRANSFERASE"/>
    <property type="match status" value="1"/>
</dbReference>
<dbReference type="FunFam" id="3.40.50.2000:FF:000072">
    <property type="entry name" value="Glycosyl transferase"/>
    <property type="match status" value="1"/>
</dbReference>
<comment type="caution">
    <text evidence="2">The sequence shown here is derived from an EMBL/GenBank/DDBJ whole genome shotgun (WGS) entry which is preliminary data.</text>
</comment>
<dbReference type="Pfam" id="PF06722">
    <property type="entry name" value="EryCIII-like_C"/>
    <property type="match status" value="1"/>
</dbReference>
<evidence type="ECO:0000259" key="1">
    <source>
        <dbReference type="Pfam" id="PF06722"/>
    </source>
</evidence>
<evidence type="ECO:0000313" key="3">
    <source>
        <dbReference type="Proteomes" id="UP000298127"/>
    </source>
</evidence>
<keyword evidence="2" id="KW-0808">Transferase</keyword>
<dbReference type="GO" id="GO:0017000">
    <property type="term" value="P:antibiotic biosynthetic process"/>
    <property type="evidence" value="ECO:0007669"/>
    <property type="project" value="UniProtKB-ARBA"/>
</dbReference>
<name>A0A4Y9QWW3_9MICO</name>
<dbReference type="RefSeq" id="WP_135121355.1">
    <property type="nucleotide sequence ID" value="NZ_SPQZ01000006.1"/>
</dbReference>
<reference evidence="2 3" key="1">
    <citation type="journal article" date="2018" name="J. Microbiol.">
        <title>Leifsonia flava sp. nov., a novel actinobacterium isolated from the rhizosphere of Aquilegia viridiflora.</title>
        <authorList>
            <person name="Cai Y."/>
            <person name="Tao W.Z."/>
            <person name="Ma Y.J."/>
            <person name="Cheng J."/>
            <person name="Zhang M.Y."/>
            <person name="Zhang Y.X."/>
        </authorList>
    </citation>
    <scope>NUCLEOTIDE SEQUENCE [LARGE SCALE GENOMIC DNA]</scope>
    <source>
        <strain evidence="2 3">SYP-B2174</strain>
    </source>
</reference>
<dbReference type="GO" id="GO:0008194">
    <property type="term" value="F:UDP-glycosyltransferase activity"/>
    <property type="evidence" value="ECO:0007669"/>
    <property type="project" value="InterPro"/>
</dbReference>
<organism evidence="2 3">
    <name type="scientific">Orlajensenia leifsoniae</name>
    <dbReference type="NCBI Taxonomy" id="2561933"/>
    <lineage>
        <taxon>Bacteria</taxon>
        <taxon>Bacillati</taxon>
        <taxon>Actinomycetota</taxon>
        <taxon>Actinomycetes</taxon>
        <taxon>Micrococcales</taxon>
        <taxon>Microbacteriaceae</taxon>
        <taxon>Orlajensenia</taxon>
    </lineage>
</organism>
<sequence length="435" mass="45975">MTSVLITSTPVHGHVTPLLSVAASLVAAGDRVRFLTGARYRDAVVATGAEFLPLPDAADYDDSDMDAAFPGRRGLRGPAGIRYDMIEIFLKPVPAQLAAVRDALAAERTDAILAESMFAGAAVLSGLPRSRRPLLVNLGMIPLGLKHPDVAPFGLGIKPLPGGLGRLRNAFLTATAEKGVFAPVQRYANEIARAEIGRELPRFFLDWPSGADLVVQFTVPEFEYPRAGLPDTVHFVGPVSRSRASTASLPAWWGDVLAAQGVRPVVHVTQGTVANSDWNLVEPTVRALAGVDALVVVATGGRPVSSLPDSLPSNVRAASFLPYDQLLPLTDLMVTNGGYGGVHYALEHGVPLVVAGMTEDKTEVSARVDWAGVGVNLRTDTPSAAKVEAAVKRVLGDDRYRSRAAEIGEAIRHSPGPDAVHGIIAEALAKKRQVA</sequence>
<dbReference type="Gene3D" id="3.40.50.2000">
    <property type="entry name" value="Glycogen Phosphorylase B"/>
    <property type="match status" value="2"/>
</dbReference>
<dbReference type="EMBL" id="SPQZ01000006">
    <property type="protein sequence ID" value="TFV95415.1"/>
    <property type="molecule type" value="Genomic_DNA"/>
</dbReference>
<dbReference type="AlphaFoldDB" id="A0A4Y9QWW3"/>
<dbReference type="CDD" id="cd03784">
    <property type="entry name" value="GT1_Gtf-like"/>
    <property type="match status" value="1"/>
</dbReference>
<dbReference type="SUPFAM" id="SSF53756">
    <property type="entry name" value="UDP-Glycosyltransferase/glycogen phosphorylase"/>
    <property type="match status" value="1"/>
</dbReference>
<dbReference type="InterPro" id="IPR002213">
    <property type="entry name" value="UDP_glucos_trans"/>
</dbReference>
<dbReference type="Proteomes" id="UP000298127">
    <property type="component" value="Unassembled WGS sequence"/>
</dbReference>
<protein>
    <submittedName>
        <fullName evidence="2">Glycosyltransferase</fullName>
    </submittedName>
</protein>
<dbReference type="GO" id="GO:0016758">
    <property type="term" value="F:hexosyltransferase activity"/>
    <property type="evidence" value="ECO:0007669"/>
    <property type="project" value="UniProtKB-ARBA"/>
</dbReference>
<dbReference type="PANTHER" id="PTHR48050:SF13">
    <property type="entry name" value="STEROL 3-BETA-GLUCOSYLTRANSFERASE UGT80A2"/>
    <property type="match status" value="1"/>
</dbReference>
<proteinExistence type="predicted"/>
<dbReference type="InterPro" id="IPR010610">
    <property type="entry name" value="EryCIII-like_C"/>
</dbReference>
<gene>
    <name evidence="2" type="ORF">E4M00_15335</name>
</gene>